<dbReference type="Pfam" id="PF14433">
    <property type="entry name" value="SUKH-3"/>
    <property type="match status" value="1"/>
</dbReference>
<proteinExistence type="predicted"/>
<name>A0ABY7PLB4_9BACT</name>
<protein>
    <submittedName>
        <fullName evidence="1">SUKH-3 domain-containing protein</fullName>
    </submittedName>
</protein>
<dbReference type="Proteomes" id="UP001211872">
    <property type="component" value="Chromosome"/>
</dbReference>
<gene>
    <name evidence="1" type="ORF">O9Z63_16630</name>
</gene>
<keyword evidence="2" id="KW-1185">Reference proteome</keyword>
<accession>A0ABY7PLB4</accession>
<organism evidence="1 2">
    <name type="scientific">Hymenobacter yonginensis</name>
    <dbReference type="NCBI Taxonomy" id="748197"/>
    <lineage>
        <taxon>Bacteria</taxon>
        <taxon>Pseudomonadati</taxon>
        <taxon>Bacteroidota</taxon>
        <taxon>Cytophagia</taxon>
        <taxon>Cytophagales</taxon>
        <taxon>Hymenobacteraceae</taxon>
        <taxon>Hymenobacter</taxon>
    </lineage>
</organism>
<dbReference type="InterPro" id="IPR025850">
    <property type="entry name" value="SUKH-3"/>
</dbReference>
<dbReference type="EMBL" id="CP115396">
    <property type="protein sequence ID" value="WBO83991.1"/>
    <property type="molecule type" value="Genomic_DNA"/>
</dbReference>
<evidence type="ECO:0000313" key="1">
    <source>
        <dbReference type="EMBL" id="WBO83991.1"/>
    </source>
</evidence>
<sequence length="148" mass="16699">MPAFPDDVQHSLAEAGWFEGRTVSTAGYQQDTLRRQLTWLPAAAAFLREFGGLHCYFTRQDQSTTRMHFEIQQAAALLDMHRLRTEYEPRVPGRKLGLVGQAYTDPLCLLVDTHGAFYGACEEGIYHIADTVPLALEAIVMDLPFRQL</sequence>
<dbReference type="RefSeq" id="WP_270126468.1">
    <property type="nucleotide sequence ID" value="NZ_CP115396.1"/>
</dbReference>
<reference evidence="1 2" key="1">
    <citation type="journal article" date="2011" name="Int. J. Syst. Evol. Microbiol.">
        <title>Hymenobacter yonginensis sp. nov., isolated from a mesotrophic artificial lake.</title>
        <authorList>
            <person name="Joung Y."/>
            <person name="Cho S.H."/>
            <person name="Kim H."/>
            <person name="Kim S.B."/>
            <person name="Joh K."/>
        </authorList>
    </citation>
    <scope>NUCLEOTIDE SEQUENCE [LARGE SCALE GENOMIC DNA]</scope>
    <source>
        <strain evidence="1 2">KCTC 22745</strain>
    </source>
</reference>
<evidence type="ECO:0000313" key="2">
    <source>
        <dbReference type="Proteomes" id="UP001211872"/>
    </source>
</evidence>